<feature type="transmembrane region" description="Helical" evidence="1">
    <location>
        <begin position="7"/>
        <end position="26"/>
    </location>
</feature>
<dbReference type="InterPro" id="IPR010001">
    <property type="entry name" value="BofA"/>
</dbReference>
<feature type="transmembrane region" description="Helical" evidence="1">
    <location>
        <begin position="32"/>
        <end position="53"/>
    </location>
</feature>
<feature type="transmembrane region" description="Helical" evidence="1">
    <location>
        <begin position="65"/>
        <end position="87"/>
    </location>
</feature>
<gene>
    <name evidence="2" type="ORF">IAA64_02780</name>
</gene>
<protein>
    <submittedName>
        <fullName evidence="2">Pro-sigmaK processing inhibitor BofA family protein</fullName>
    </submittedName>
</protein>
<name>A0A9D1P589_9FIRM</name>
<reference evidence="2" key="1">
    <citation type="submission" date="2020-10" db="EMBL/GenBank/DDBJ databases">
        <authorList>
            <person name="Gilroy R."/>
        </authorList>
    </citation>
    <scope>NUCLEOTIDE SEQUENCE</scope>
    <source>
        <strain evidence="2">CHK183-6373</strain>
    </source>
</reference>
<evidence type="ECO:0000256" key="1">
    <source>
        <dbReference type="SAM" id="Phobius"/>
    </source>
</evidence>
<dbReference type="AlphaFoldDB" id="A0A9D1P589"/>
<keyword evidence="1" id="KW-0472">Membrane</keyword>
<comment type="caution">
    <text evidence="2">The sequence shown here is derived from an EMBL/GenBank/DDBJ whole genome shotgun (WGS) entry which is preliminary data.</text>
</comment>
<evidence type="ECO:0000313" key="3">
    <source>
        <dbReference type="Proteomes" id="UP000886884"/>
    </source>
</evidence>
<dbReference type="Proteomes" id="UP000886884">
    <property type="component" value="Unassembled WGS sequence"/>
</dbReference>
<accession>A0A9D1P589</accession>
<evidence type="ECO:0000313" key="2">
    <source>
        <dbReference type="EMBL" id="HIV26868.1"/>
    </source>
</evidence>
<dbReference type="Pfam" id="PF07441">
    <property type="entry name" value="BofA"/>
    <property type="match status" value="1"/>
</dbReference>
<proteinExistence type="predicted"/>
<keyword evidence="1" id="KW-0812">Transmembrane</keyword>
<sequence length="88" mass="9325">MRIPWELVLAFGVGLALMAVISYLLLVPRRFLWRLLAGGVLGALVLVVINFFGGMVGFSIALNPFTAMAVGFLGLPGVGLLVALNLLL</sequence>
<reference evidence="2" key="2">
    <citation type="journal article" date="2021" name="PeerJ">
        <title>Extensive microbial diversity within the chicken gut microbiome revealed by metagenomics and culture.</title>
        <authorList>
            <person name="Gilroy R."/>
            <person name="Ravi A."/>
            <person name="Getino M."/>
            <person name="Pursley I."/>
            <person name="Horton D.L."/>
            <person name="Alikhan N.F."/>
            <person name="Baker D."/>
            <person name="Gharbi K."/>
            <person name="Hall N."/>
            <person name="Watson M."/>
            <person name="Adriaenssens E.M."/>
            <person name="Foster-Nyarko E."/>
            <person name="Jarju S."/>
            <person name="Secka A."/>
            <person name="Antonio M."/>
            <person name="Oren A."/>
            <person name="Chaudhuri R.R."/>
            <person name="La Ragione R."/>
            <person name="Hildebrand F."/>
            <person name="Pallen M.J."/>
        </authorList>
    </citation>
    <scope>NUCLEOTIDE SEQUENCE</scope>
    <source>
        <strain evidence="2">CHK183-6373</strain>
    </source>
</reference>
<keyword evidence="1" id="KW-1133">Transmembrane helix</keyword>
<dbReference type="EMBL" id="DVOT01000051">
    <property type="protein sequence ID" value="HIV26868.1"/>
    <property type="molecule type" value="Genomic_DNA"/>
</dbReference>
<organism evidence="2 3">
    <name type="scientific">Candidatus Ornithocaccomicrobium faecavium</name>
    <dbReference type="NCBI Taxonomy" id="2840890"/>
    <lineage>
        <taxon>Bacteria</taxon>
        <taxon>Bacillati</taxon>
        <taxon>Bacillota</taxon>
        <taxon>Clostridia</taxon>
        <taxon>Candidatus Ornithocaccomicrobium</taxon>
    </lineage>
</organism>